<proteinExistence type="predicted"/>
<protein>
    <submittedName>
        <fullName evidence="1">Myosin phosphatase Rho-interacting protein</fullName>
    </submittedName>
</protein>
<comment type="caution">
    <text evidence="1">The sequence shown here is derived from an EMBL/GenBank/DDBJ whole genome shotgun (WGS) entry which is preliminary data.</text>
</comment>
<evidence type="ECO:0000313" key="2">
    <source>
        <dbReference type="Proteomes" id="UP000314294"/>
    </source>
</evidence>
<dbReference type="EMBL" id="SRLO01001372">
    <property type="protein sequence ID" value="TNN38427.1"/>
    <property type="molecule type" value="Genomic_DNA"/>
</dbReference>
<sequence length="184" mass="21013">MIGFPWRLGSINIVHFMKLSYHLFKKWQRRFFILYEHGLLRYALDEMSKDGHLSSLASLPPTSEMRRCPPGSSGPRFMTRASNQTQMHCGPNLWMWLREKGKGLPVEVYLWRSTCGGLPVEVYLWSSTQAARMENVLIPGIPKLWAEGGRPQRGCHTPGLLLSAFRNRCAAARHAGRSRMSVNK</sequence>
<gene>
    <name evidence="1" type="primary">Mprip_4</name>
    <name evidence="1" type="ORF">EYF80_051403</name>
</gene>
<name>A0A4Z2FBA2_9TELE</name>
<evidence type="ECO:0000313" key="1">
    <source>
        <dbReference type="EMBL" id="TNN38427.1"/>
    </source>
</evidence>
<keyword evidence="2" id="KW-1185">Reference proteome</keyword>
<reference evidence="1 2" key="1">
    <citation type="submission" date="2019-03" db="EMBL/GenBank/DDBJ databases">
        <title>First draft genome of Liparis tanakae, snailfish: a comprehensive survey of snailfish specific genes.</title>
        <authorList>
            <person name="Kim W."/>
            <person name="Song I."/>
            <person name="Jeong J.-H."/>
            <person name="Kim D."/>
            <person name="Kim S."/>
            <person name="Ryu S."/>
            <person name="Song J.Y."/>
            <person name="Lee S.K."/>
        </authorList>
    </citation>
    <scope>NUCLEOTIDE SEQUENCE [LARGE SCALE GENOMIC DNA]</scope>
    <source>
        <tissue evidence="1">Muscle</tissue>
    </source>
</reference>
<accession>A0A4Z2FBA2</accession>
<organism evidence="1 2">
    <name type="scientific">Liparis tanakae</name>
    <name type="common">Tanaka's snailfish</name>
    <dbReference type="NCBI Taxonomy" id="230148"/>
    <lineage>
        <taxon>Eukaryota</taxon>
        <taxon>Metazoa</taxon>
        <taxon>Chordata</taxon>
        <taxon>Craniata</taxon>
        <taxon>Vertebrata</taxon>
        <taxon>Euteleostomi</taxon>
        <taxon>Actinopterygii</taxon>
        <taxon>Neopterygii</taxon>
        <taxon>Teleostei</taxon>
        <taxon>Neoteleostei</taxon>
        <taxon>Acanthomorphata</taxon>
        <taxon>Eupercaria</taxon>
        <taxon>Perciformes</taxon>
        <taxon>Cottioidei</taxon>
        <taxon>Cottales</taxon>
        <taxon>Liparidae</taxon>
        <taxon>Liparis</taxon>
    </lineage>
</organism>
<dbReference type="Proteomes" id="UP000314294">
    <property type="component" value="Unassembled WGS sequence"/>
</dbReference>
<dbReference type="AlphaFoldDB" id="A0A4Z2FBA2"/>